<reference evidence="3" key="1">
    <citation type="journal article" date="2019" name="Int. J. Syst. Evol. Microbiol.">
        <title>The Global Catalogue of Microorganisms (GCM) 10K type strain sequencing project: providing services to taxonomists for standard genome sequencing and annotation.</title>
        <authorList>
            <consortium name="The Broad Institute Genomics Platform"/>
            <consortium name="The Broad Institute Genome Sequencing Center for Infectious Disease"/>
            <person name="Wu L."/>
            <person name="Ma J."/>
        </authorList>
    </citation>
    <scope>NUCLEOTIDE SEQUENCE [LARGE SCALE GENOMIC DNA]</scope>
    <source>
        <strain evidence="3">KCTC 42587</strain>
    </source>
</reference>
<dbReference type="PANTHER" id="PTHR30535:SF34">
    <property type="entry name" value="MOLYBDATE-BINDING PROTEIN MOLA"/>
    <property type="match status" value="1"/>
</dbReference>
<name>A0ABW5KNP4_9FLAO</name>
<dbReference type="EMBL" id="JBHULS010000001">
    <property type="protein sequence ID" value="MFD2550652.1"/>
    <property type="molecule type" value="Genomic_DNA"/>
</dbReference>
<protein>
    <submittedName>
        <fullName evidence="2">ABC transporter substrate-binding protein</fullName>
    </submittedName>
</protein>
<evidence type="ECO:0000259" key="1">
    <source>
        <dbReference type="PROSITE" id="PS50983"/>
    </source>
</evidence>
<dbReference type="RefSeq" id="WP_376891474.1">
    <property type="nucleotide sequence ID" value="NZ_JBHULS010000001.1"/>
</dbReference>
<accession>A0ABW5KNP4</accession>
<sequence length="394" mass="44465">MLQKLQIHTFLYWLLFFTILSSCQDTTQSKKTPLNSAKTNSKVADSLPLTYATGFSITENEHYKVLTINNPWPNAQKQYKYVLLEKNQDRNNIPESEQYTAIITVPITKIVVTSTTHIPALELLEEENALIGFPGTDYISSQKTRQLIASGAIRELGKTENLNTEVLLELFPEVVIGFGIDNNNQGFETIQKAGIPVIYNGDWVENSPLAKAEWIKFFGALFNKGAEANRIFKTIETNYLEAKELAKNTNKNIQVLSGAMHKDIWYLPSGNSPEAQLLRDANLNSFWKNSTNKGSLALSFEVVFDTAKNADLWISPSYYNSFSALQKANAHYTKFKPFKENKIYSFVNTTGSTGGVTYYELGTARPDLVLKDLVKIAHPELLVNYELQFFKPLQ</sequence>
<dbReference type="PANTHER" id="PTHR30535">
    <property type="entry name" value="VITAMIN B12-BINDING PROTEIN"/>
    <property type="match status" value="1"/>
</dbReference>
<dbReference type="InterPro" id="IPR050902">
    <property type="entry name" value="ABC_Transporter_SBP"/>
</dbReference>
<dbReference type="PROSITE" id="PS51257">
    <property type="entry name" value="PROKAR_LIPOPROTEIN"/>
    <property type="match status" value="1"/>
</dbReference>
<feature type="domain" description="Fe/B12 periplasmic-binding" evidence="1">
    <location>
        <begin position="109"/>
        <end position="381"/>
    </location>
</feature>
<proteinExistence type="predicted"/>
<keyword evidence="3" id="KW-1185">Reference proteome</keyword>
<organism evidence="2 3">
    <name type="scientific">Bizionia sediminis</name>
    <dbReference type="NCBI Taxonomy" id="1737064"/>
    <lineage>
        <taxon>Bacteria</taxon>
        <taxon>Pseudomonadati</taxon>
        <taxon>Bacteroidota</taxon>
        <taxon>Flavobacteriia</taxon>
        <taxon>Flavobacteriales</taxon>
        <taxon>Flavobacteriaceae</taxon>
        <taxon>Bizionia</taxon>
    </lineage>
</organism>
<comment type="caution">
    <text evidence="2">The sequence shown here is derived from an EMBL/GenBank/DDBJ whole genome shotgun (WGS) entry which is preliminary data.</text>
</comment>
<evidence type="ECO:0000313" key="3">
    <source>
        <dbReference type="Proteomes" id="UP001597472"/>
    </source>
</evidence>
<dbReference type="Gene3D" id="3.40.50.1980">
    <property type="entry name" value="Nitrogenase molybdenum iron protein domain"/>
    <property type="match status" value="2"/>
</dbReference>
<dbReference type="PROSITE" id="PS50983">
    <property type="entry name" value="FE_B12_PBP"/>
    <property type="match status" value="1"/>
</dbReference>
<evidence type="ECO:0000313" key="2">
    <source>
        <dbReference type="EMBL" id="MFD2550652.1"/>
    </source>
</evidence>
<dbReference type="Proteomes" id="UP001597472">
    <property type="component" value="Unassembled WGS sequence"/>
</dbReference>
<gene>
    <name evidence="2" type="ORF">ACFSQP_02365</name>
</gene>
<dbReference type="InterPro" id="IPR002491">
    <property type="entry name" value="ABC_transptr_periplasmic_BD"/>
</dbReference>
<dbReference type="SUPFAM" id="SSF53807">
    <property type="entry name" value="Helical backbone' metal receptor"/>
    <property type="match status" value="1"/>
</dbReference>
<dbReference type="Pfam" id="PF01497">
    <property type="entry name" value="Peripla_BP_2"/>
    <property type="match status" value="1"/>
</dbReference>